<keyword evidence="2" id="KW-0805">Transcription regulation</keyword>
<dbReference type="PRINTS" id="PR00038">
    <property type="entry name" value="HTHLUXR"/>
</dbReference>
<accession>A0A1C3P9U6</accession>
<evidence type="ECO:0000259" key="7">
    <source>
        <dbReference type="PROSITE" id="PS50043"/>
    </source>
</evidence>
<dbReference type="PROSITE" id="PS50043">
    <property type="entry name" value="HTH_LUXR_2"/>
    <property type="match status" value="1"/>
</dbReference>
<evidence type="ECO:0000313" key="10">
    <source>
        <dbReference type="Proteomes" id="UP000199013"/>
    </source>
</evidence>
<dbReference type="SMART" id="SM00421">
    <property type="entry name" value="HTH_LUXR"/>
    <property type="match status" value="1"/>
</dbReference>
<feature type="domain" description="HTH luxR-type" evidence="7">
    <location>
        <begin position="142"/>
        <end position="214"/>
    </location>
</feature>
<organism evidence="9 10">
    <name type="scientific">Candidatus Protofrankia californiensis</name>
    <dbReference type="NCBI Taxonomy" id="1839754"/>
    <lineage>
        <taxon>Bacteria</taxon>
        <taxon>Bacillati</taxon>
        <taxon>Actinomycetota</taxon>
        <taxon>Actinomycetes</taxon>
        <taxon>Frankiales</taxon>
        <taxon>Frankiaceae</taxon>
        <taxon>Protofrankia</taxon>
    </lineage>
</organism>
<keyword evidence="4" id="KW-0804">Transcription</keyword>
<evidence type="ECO:0000313" key="9">
    <source>
        <dbReference type="EMBL" id="SBW26569.1"/>
    </source>
</evidence>
<feature type="region of interest" description="Disordered" evidence="6">
    <location>
        <begin position="239"/>
        <end position="283"/>
    </location>
</feature>
<dbReference type="AlphaFoldDB" id="A0A1C3P9U6"/>
<feature type="compositionally biased region" description="Basic and acidic residues" evidence="6">
    <location>
        <begin position="239"/>
        <end position="251"/>
    </location>
</feature>
<dbReference type="PANTHER" id="PTHR43214">
    <property type="entry name" value="TWO-COMPONENT RESPONSE REGULATOR"/>
    <property type="match status" value="1"/>
</dbReference>
<protein>
    <submittedName>
        <fullName evidence="9">Two component LuxR family transcriptional regulator</fullName>
    </submittedName>
</protein>
<dbReference type="InterPro" id="IPR039420">
    <property type="entry name" value="WalR-like"/>
</dbReference>
<dbReference type="Gene3D" id="1.10.10.10">
    <property type="entry name" value="Winged helix-like DNA-binding domain superfamily/Winged helix DNA-binding domain"/>
    <property type="match status" value="1"/>
</dbReference>
<dbReference type="Pfam" id="PF00072">
    <property type="entry name" value="Response_reg"/>
    <property type="match status" value="1"/>
</dbReference>
<dbReference type="SUPFAM" id="SSF52172">
    <property type="entry name" value="CheY-like"/>
    <property type="match status" value="1"/>
</dbReference>
<evidence type="ECO:0000256" key="5">
    <source>
        <dbReference type="PROSITE-ProRule" id="PRU00169"/>
    </source>
</evidence>
<reference evidence="10" key="1">
    <citation type="submission" date="2016-02" db="EMBL/GenBank/DDBJ databases">
        <authorList>
            <person name="Wibberg D."/>
        </authorList>
    </citation>
    <scope>NUCLEOTIDE SEQUENCE [LARGE SCALE GENOMIC DNA]</scope>
</reference>
<name>A0A1C3P9U6_9ACTN</name>
<evidence type="ECO:0000256" key="3">
    <source>
        <dbReference type="ARBA" id="ARBA00023125"/>
    </source>
</evidence>
<dbReference type="GO" id="GO:0003677">
    <property type="term" value="F:DNA binding"/>
    <property type="evidence" value="ECO:0007669"/>
    <property type="project" value="UniProtKB-KW"/>
</dbReference>
<proteinExistence type="predicted"/>
<dbReference type="Proteomes" id="UP000199013">
    <property type="component" value="Unassembled WGS sequence"/>
</dbReference>
<keyword evidence="1 5" id="KW-0597">Phosphoprotein</keyword>
<dbReference type="PROSITE" id="PS50110">
    <property type="entry name" value="RESPONSE_REGULATORY"/>
    <property type="match status" value="1"/>
</dbReference>
<dbReference type="InterPro" id="IPR011006">
    <property type="entry name" value="CheY-like_superfamily"/>
</dbReference>
<dbReference type="SUPFAM" id="SSF46894">
    <property type="entry name" value="C-terminal effector domain of the bipartite response regulators"/>
    <property type="match status" value="1"/>
</dbReference>
<keyword evidence="10" id="KW-1185">Reference proteome</keyword>
<evidence type="ECO:0000256" key="6">
    <source>
        <dbReference type="SAM" id="MobiDB-lite"/>
    </source>
</evidence>
<dbReference type="GO" id="GO:0006355">
    <property type="term" value="P:regulation of DNA-templated transcription"/>
    <property type="evidence" value="ECO:0007669"/>
    <property type="project" value="InterPro"/>
</dbReference>
<dbReference type="PANTHER" id="PTHR43214:SF24">
    <property type="entry name" value="TRANSCRIPTIONAL REGULATORY PROTEIN NARL-RELATED"/>
    <property type="match status" value="1"/>
</dbReference>
<feature type="modified residue" description="4-aspartylphosphate" evidence="5">
    <location>
        <position position="50"/>
    </location>
</feature>
<dbReference type="CDD" id="cd17535">
    <property type="entry name" value="REC_NarL-like"/>
    <property type="match status" value="1"/>
</dbReference>
<evidence type="ECO:0000256" key="1">
    <source>
        <dbReference type="ARBA" id="ARBA00022553"/>
    </source>
</evidence>
<dbReference type="InterPro" id="IPR016032">
    <property type="entry name" value="Sig_transdc_resp-reg_C-effctor"/>
</dbReference>
<dbReference type="InterPro" id="IPR036388">
    <property type="entry name" value="WH-like_DNA-bd_sf"/>
</dbReference>
<dbReference type="Pfam" id="PF00196">
    <property type="entry name" value="GerE"/>
    <property type="match status" value="1"/>
</dbReference>
<feature type="domain" description="Response regulatory" evidence="8">
    <location>
        <begin position="1"/>
        <end position="120"/>
    </location>
</feature>
<dbReference type="InterPro" id="IPR001789">
    <property type="entry name" value="Sig_transdc_resp-reg_receiver"/>
</dbReference>
<evidence type="ECO:0000256" key="2">
    <source>
        <dbReference type="ARBA" id="ARBA00023015"/>
    </source>
</evidence>
<dbReference type="PROSITE" id="PS00622">
    <property type="entry name" value="HTH_LUXR_1"/>
    <property type="match status" value="1"/>
</dbReference>
<evidence type="ECO:0000259" key="8">
    <source>
        <dbReference type="PROSITE" id="PS50110"/>
    </source>
</evidence>
<evidence type="ECO:0000256" key="4">
    <source>
        <dbReference type="ARBA" id="ARBA00023163"/>
    </source>
</evidence>
<dbReference type="Gene3D" id="3.40.50.2300">
    <property type="match status" value="1"/>
</dbReference>
<dbReference type="CDD" id="cd06170">
    <property type="entry name" value="LuxR_C_like"/>
    <property type="match status" value="1"/>
</dbReference>
<sequence length="283" mass="30912">MVLADDAVFLREAVAELLRGHGCDVVAQAADPAGLHGAIAALRPDIAVVDIRMPPTHRLEGLDAAVAIRREHPDVGVLLLSQYLESHYLPTLFGSGAGRIGYLLKERVAGTAVFLNAVRRVAAGGCALDPDVAALLVGGRRRRDPLDTLTDREREVLALMAEGRSNRSISDQLVLTPRTVESHVRSIFTRLGLQPQPDDHRRVLAVLTYLQATGTTATKEDRREFVALHAFRAAGRTERQTYGDLPRRPGDHWQPVTRRVSAVDDSSDLSRNPHAPQSAMRLS</sequence>
<keyword evidence="3" id="KW-0238">DNA-binding</keyword>
<dbReference type="InterPro" id="IPR058245">
    <property type="entry name" value="NreC/VraR/RcsB-like_REC"/>
</dbReference>
<dbReference type="InterPro" id="IPR000792">
    <property type="entry name" value="Tscrpt_reg_LuxR_C"/>
</dbReference>
<gene>
    <name evidence="9" type="ORF">FDG2_4971</name>
</gene>
<dbReference type="GO" id="GO:0000160">
    <property type="term" value="P:phosphorelay signal transduction system"/>
    <property type="evidence" value="ECO:0007669"/>
    <property type="project" value="InterPro"/>
</dbReference>
<dbReference type="EMBL" id="FLUV01002095">
    <property type="protein sequence ID" value="SBW26569.1"/>
    <property type="molecule type" value="Genomic_DNA"/>
</dbReference>